<evidence type="ECO:0000313" key="3">
    <source>
        <dbReference type="Proteomes" id="UP001152888"/>
    </source>
</evidence>
<dbReference type="Proteomes" id="UP001152888">
    <property type="component" value="Unassembled WGS sequence"/>
</dbReference>
<protein>
    <submittedName>
        <fullName evidence="2">Uncharacterized protein</fullName>
    </submittedName>
</protein>
<dbReference type="EMBL" id="CAKOFQ010007737">
    <property type="protein sequence ID" value="CAH2007169.1"/>
    <property type="molecule type" value="Genomic_DNA"/>
</dbReference>
<dbReference type="OrthoDB" id="289038at2759"/>
<accession>A0A9P0M4P7</accession>
<comment type="caution">
    <text evidence="2">The sequence shown here is derived from an EMBL/GenBank/DDBJ whole genome shotgun (WGS) entry which is preliminary data.</text>
</comment>
<reference evidence="2" key="1">
    <citation type="submission" date="2022-03" db="EMBL/GenBank/DDBJ databases">
        <authorList>
            <person name="Sayadi A."/>
        </authorList>
    </citation>
    <scope>NUCLEOTIDE SEQUENCE</scope>
</reference>
<name>A0A9P0M4P7_ACAOB</name>
<gene>
    <name evidence="2" type="ORF">ACAOBT_LOCUS29508</name>
</gene>
<evidence type="ECO:0000313" key="2">
    <source>
        <dbReference type="EMBL" id="CAH2007169.1"/>
    </source>
</evidence>
<sequence>MIDNTVVSLSEQVGSLDVLKLARRLSGDLRALILVYKSPEAVPPPLLKTTLKQLQTRLRAEKVKLTPKEEPAKKGNSGGTGKKESRPEDEASSSSKSDDCVNKKQDSAKSDSDSEMQTSPAKSEEAKEPPSPGPLDDLELLDKTINELIEIVEKDH</sequence>
<proteinExistence type="predicted"/>
<keyword evidence="3" id="KW-1185">Reference proteome</keyword>
<organism evidence="2 3">
    <name type="scientific">Acanthoscelides obtectus</name>
    <name type="common">Bean weevil</name>
    <name type="synonym">Bruchus obtectus</name>
    <dbReference type="NCBI Taxonomy" id="200917"/>
    <lineage>
        <taxon>Eukaryota</taxon>
        <taxon>Metazoa</taxon>
        <taxon>Ecdysozoa</taxon>
        <taxon>Arthropoda</taxon>
        <taxon>Hexapoda</taxon>
        <taxon>Insecta</taxon>
        <taxon>Pterygota</taxon>
        <taxon>Neoptera</taxon>
        <taxon>Endopterygota</taxon>
        <taxon>Coleoptera</taxon>
        <taxon>Polyphaga</taxon>
        <taxon>Cucujiformia</taxon>
        <taxon>Chrysomeloidea</taxon>
        <taxon>Chrysomelidae</taxon>
        <taxon>Bruchinae</taxon>
        <taxon>Bruchini</taxon>
        <taxon>Acanthoscelides</taxon>
    </lineage>
</organism>
<evidence type="ECO:0000256" key="1">
    <source>
        <dbReference type="SAM" id="MobiDB-lite"/>
    </source>
</evidence>
<feature type="region of interest" description="Disordered" evidence="1">
    <location>
        <begin position="58"/>
        <end position="140"/>
    </location>
</feature>
<dbReference type="AlphaFoldDB" id="A0A9P0M4P7"/>
<feature type="compositionally biased region" description="Basic and acidic residues" evidence="1">
    <location>
        <begin position="96"/>
        <end position="112"/>
    </location>
</feature>
<feature type="compositionally biased region" description="Basic and acidic residues" evidence="1">
    <location>
        <begin position="58"/>
        <end position="73"/>
    </location>
</feature>